<feature type="region of interest" description="Disordered" evidence="1">
    <location>
        <begin position="45"/>
        <end position="96"/>
    </location>
</feature>
<organism evidence="3 4">
    <name type="scientific">Branchiostoma lanceolatum</name>
    <name type="common">Common lancelet</name>
    <name type="synonym">Amphioxus lanceolatum</name>
    <dbReference type="NCBI Taxonomy" id="7740"/>
    <lineage>
        <taxon>Eukaryota</taxon>
        <taxon>Metazoa</taxon>
        <taxon>Chordata</taxon>
        <taxon>Cephalochordata</taxon>
        <taxon>Leptocardii</taxon>
        <taxon>Amphioxiformes</taxon>
        <taxon>Branchiostomatidae</taxon>
        <taxon>Branchiostoma</taxon>
    </lineage>
</organism>
<keyword evidence="2" id="KW-1133">Transmembrane helix</keyword>
<sequence length="243" mass="26890">MTRPTTFLVIRAVQDTTSKMRLVTVGLLVACVFMILIHWHGTSGFTGRRRGTTSSSRRRAPVPVSSRRRAPVLVPSTSRRRTSIVSSGRRRSSLSSRVVRTGVRLVGSRLLSSGRRRRSRRSSNSGLFDQQCQQCTPGYVAFDSLTNKYRLQYGSISEDAQLMRICRSGSAACNRGRCSVNYLYRNGTITDFPNIVGDPYVGRISSTLESVLICGTLRHAASLQVTLLALAAGALAMWMIRRD</sequence>
<dbReference type="OrthoDB" id="10064271at2759"/>
<dbReference type="AlphaFoldDB" id="A0A8K0AC21"/>
<keyword evidence="2" id="KW-0812">Transmembrane</keyword>
<feature type="compositionally biased region" description="Basic residues" evidence="1">
    <location>
        <begin position="78"/>
        <end position="92"/>
    </location>
</feature>
<evidence type="ECO:0000313" key="3">
    <source>
        <dbReference type="EMBL" id="CAH1271938.1"/>
    </source>
</evidence>
<feature type="compositionally biased region" description="Basic residues" evidence="1">
    <location>
        <begin position="47"/>
        <end position="70"/>
    </location>
</feature>
<evidence type="ECO:0000313" key="4">
    <source>
        <dbReference type="Proteomes" id="UP000838412"/>
    </source>
</evidence>
<gene>
    <name evidence="3" type="primary">Hypp4733</name>
    <name evidence="3" type="ORF">BLAG_LOCUS23753</name>
</gene>
<reference evidence="3" key="1">
    <citation type="submission" date="2022-01" db="EMBL/GenBank/DDBJ databases">
        <authorList>
            <person name="Braso-Vives M."/>
        </authorList>
    </citation>
    <scope>NUCLEOTIDE SEQUENCE</scope>
</reference>
<proteinExistence type="predicted"/>
<accession>A0A8K0AC21</accession>
<keyword evidence="2" id="KW-0472">Membrane</keyword>
<protein>
    <submittedName>
        <fullName evidence="3">Hypp4733 protein</fullName>
    </submittedName>
</protein>
<evidence type="ECO:0000256" key="2">
    <source>
        <dbReference type="SAM" id="Phobius"/>
    </source>
</evidence>
<dbReference type="EMBL" id="OV696693">
    <property type="protein sequence ID" value="CAH1271938.1"/>
    <property type="molecule type" value="Genomic_DNA"/>
</dbReference>
<evidence type="ECO:0000256" key="1">
    <source>
        <dbReference type="SAM" id="MobiDB-lite"/>
    </source>
</evidence>
<name>A0A8K0AC21_BRALA</name>
<feature type="transmembrane region" description="Helical" evidence="2">
    <location>
        <begin position="20"/>
        <end position="39"/>
    </location>
</feature>
<keyword evidence="4" id="KW-1185">Reference proteome</keyword>
<dbReference type="Proteomes" id="UP000838412">
    <property type="component" value="Chromosome 8"/>
</dbReference>